<organism evidence="7 8">
    <name type="scientific">Clostridium malenominatum</name>
    <dbReference type="NCBI Taxonomy" id="1539"/>
    <lineage>
        <taxon>Bacteria</taxon>
        <taxon>Bacillati</taxon>
        <taxon>Bacillota</taxon>
        <taxon>Clostridia</taxon>
        <taxon>Eubacteriales</taxon>
        <taxon>Clostridiaceae</taxon>
        <taxon>Clostridium</taxon>
    </lineage>
</organism>
<keyword evidence="5" id="KW-0414">Isoprene biosynthesis</keyword>
<dbReference type="HAMAP" id="MF_00191">
    <property type="entry name" value="IspH"/>
    <property type="match status" value="1"/>
</dbReference>
<feature type="binding site" evidence="5">
    <location>
        <position position="220"/>
    </location>
    <ligand>
        <name>dimethylallyl diphosphate</name>
        <dbReference type="ChEBI" id="CHEBI:57623"/>
    </ligand>
</feature>
<feature type="binding site" evidence="5">
    <location>
        <position position="41"/>
    </location>
    <ligand>
        <name>dimethylallyl diphosphate</name>
        <dbReference type="ChEBI" id="CHEBI:57623"/>
    </ligand>
</feature>
<dbReference type="PANTHER" id="PTHR30426:SF0">
    <property type="entry name" value="4-HYDROXY-3-METHYLBUT-2-ENYL DIPHOSPHATE REDUCTASE"/>
    <property type="match status" value="1"/>
</dbReference>
<feature type="binding site" evidence="5">
    <location>
        <position position="76"/>
    </location>
    <ligand>
        <name>(2E)-4-hydroxy-3-methylbut-2-enyl diphosphate</name>
        <dbReference type="ChEBI" id="CHEBI:128753"/>
    </ligand>
</feature>
<feature type="binding site" evidence="5">
    <location>
        <position position="98"/>
    </location>
    <ligand>
        <name>[4Fe-4S] cluster</name>
        <dbReference type="ChEBI" id="CHEBI:49883"/>
    </ligand>
</feature>
<keyword evidence="7" id="KW-0687">Ribonucleoprotein</keyword>
<dbReference type="InterPro" id="IPR012340">
    <property type="entry name" value="NA-bd_OB-fold"/>
</dbReference>
<evidence type="ECO:0000256" key="4">
    <source>
        <dbReference type="ARBA" id="ARBA00023014"/>
    </source>
</evidence>
<feature type="binding site" evidence="5">
    <location>
        <position position="218"/>
    </location>
    <ligand>
        <name>(2E)-4-hydroxy-3-methylbut-2-enyl diphosphate</name>
        <dbReference type="ChEBI" id="CHEBI:128753"/>
    </ligand>
</feature>
<dbReference type="Pfam" id="PF02401">
    <property type="entry name" value="LYTB"/>
    <property type="match status" value="1"/>
</dbReference>
<keyword evidence="5" id="KW-0560">Oxidoreductase</keyword>
<comment type="catalytic activity">
    <reaction evidence="5">
        <text>dimethylallyl diphosphate + 2 oxidized [2Fe-2S]-[ferredoxin] + H2O = (2E)-4-hydroxy-3-methylbut-2-enyl diphosphate + 2 reduced [2Fe-2S]-[ferredoxin] + 2 H(+)</text>
        <dbReference type="Rhea" id="RHEA:24825"/>
        <dbReference type="Rhea" id="RHEA-COMP:10000"/>
        <dbReference type="Rhea" id="RHEA-COMP:10001"/>
        <dbReference type="ChEBI" id="CHEBI:15377"/>
        <dbReference type="ChEBI" id="CHEBI:15378"/>
        <dbReference type="ChEBI" id="CHEBI:33737"/>
        <dbReference type="ChEBI" id="CHEBI:33738"/>
        <dbReference type="ChEBI" id="CHEBI:57623"/>
        <dbReference type="ChEBI" id="CHEBI:128753"/>
        <dbReference type="EC" id="1.17.7.4"/>
    </reaction>
</comment>
<evidence type="ECO:0000259" key="6">
    <source>
        <dbReference type="PROSITE" id="PS50126"/>
    </source>
</evidence>
<comment type="similarity">
    <text evidence="5">Belongs to the IspH family.</text>
</comment>
<feature type="active site" description="Proton donor" evidence="5">
    <location>
        <position position="128"/>
    </location>
</feature>
<dbReference type="SUPFAM" id="SSF50249">
    <property type="entry name" value="Nucleic acid-binding proteins"/>
    <property type="match status" value="4"/>
</dbReference>
<dbReference type="PROSITE" id="PS50126">
    <property type="entry name" value="S1"/>
    <property type="match status" value="4"/>
</dbReference>
<evidence type="ECO:0000313" key="8">
    <source>
        <dbReference type="Proteomes" id="UP001500339"/>
    </source>
</evidence>
<dbReference type="NCBIfam" id="NF002187">
    <property type="entry name" value="PRK01045.1-1"/>
    <property type="match status" value="1"/>
</dbReference>
<evidence type="ECO:0000313" key="7">
    <source>
        <dbReference type="EMBL" id="GAA0723205.1"/>
    </source>
</evidence>
<evidence type="ECO:0000256" key="2">
    <source>
        <dbReference type="ARBA" id="ARBA00022723"/>
    </source>
</evidence>
<reference evidence="7 8" key="1">
    <citation type="journal article" date="2019" name="Int. J. Syst. Evol. Microbiol.">
        <title>The Global Catalogue of Microorganisms (GCM) 10K type strain sequencing project: providing services to taxonomists for standard genome sequencing and annotation.</title>
        <authorList>
            <consortium name="The Broad Institute Genomics Platform"/>
            <consortium name="The Broad Institute Genome Sequencing Center for Infectious Disease"/>
            <person name="Wu L."/>
            <person name="Ma J."/>
        </authorList>
    </citation>
    <scope>NUCLEOTIDE SEQUENCE [LARGE SCALE GENOMIC DNA]</scope>
    <source>
        <strain evidence="7 8">JCM 1405</strain>
    </source>
</reference>
<name>A0ABN1IX82_9CLOT</name>
<dbReference type="InterPro" id="IPR035104">
    <property type="entry name" value="Ribosomal_protein_S1-like"/>
</dbReference>
<dbReference type="CDD" id="cd05688">
    <property type="entry name" value="S1_RPS1_repeat_ec3"/>
    <property type="match status" value="1"/>
</dbReference>
<dbReference type="NCBIfam" id="NF009024">
    <property type="entry name" value="PRK12360.1"/>
    <property type="match status" value="1"/>
</dbReference>
<keyword evidence="4 5" id="KW-0411">Iron-sulfur</keyword>
<accession>A0ABN1IX82</accession>
<keyword evidence="7" id="KW-0689">Ribosomal protein</keyword>
<feature type="binding site" evidence="5">
    <location>
        <position position="262"/>
    </location>
    <ligand>
        <name>(2E)-4-hydroxy-3-methylbut-2-enyl diphosphate</name>
        <dbReference type="ChEBI" id="CHEBI:128753"/>
    </ligand>
</feature>
<feature type="domain" description="S1 motif" evidence="6">
    <location>
        <begin position="470"/>
        <end position="538"/>
    </location>
</feature>
<feature type="domain" description="S1 motif" evidence="6">
    <location>
        <begin position="380"/>
        <end position="449"/>
    </location>
</feature>
<dbReference type="RefSeq" id="WP_343768526.1">
    <property type="nucleotide sequence ID" value="NZ_BAAACF010000001.1"/>
</dbReference>
<comment type="pathway">
    <text evidence="5">Isoprenoid biosynthesis; isopentenyl diphosphate biosynthesis via DXP pathway; isopentenyl diphosphate from 1-deoxy-D-xylulose 5-phosphate: step 6/6.</text>
</comment>
<dbReference type="NCBIfam" id="TIGR00216">
    <property type="entry name" value="ispH_lytB"/>
    <property type="match status" value="1"/>
</dbReference>
<keyword evidence="1 5" id="KW-0004">4Fe-4S</keyword>
<feature type="binding site" evidence="5">
    <location>
        <position position="76"/>
    </location>
    <ligand>
        <name>dimethylallyl diphosphate</name>
        <dbReference type="ChEBI" id="CHEBI:57623"/>
    </ligand>
</feature>
<dbReference type="PRINTS" id="PR00681">
    <property type="entry name" value="RIBOSOMALS1"/>
</dbReference>
<comment type="catalytic activity">
    <reaction evidence="5">
        <text>isopentenyl diphosphate + 2 oxidized [2Fe-2S]-[ferredoxin] + H2O = (2E)-4-hydroxy-3-methylbut-2-enyl diphosphate + 2 reduced [2Fe-2S]-[ferredoxin] + 2 H(+)</text>
        <dbReference type="Rhea" id="RHEA:24488"/>
        <dbReference type="Rhea" id="RHEA-COMP:10000"/>
        <dbReference type="Rhea" id="RHEA-COMP:10001"/>
        <dbReference type="ChEBI" id="CHEBI:15377"/>
        <dbReference type="ChEBI" id="CHEBI:15378"/>
        <dbReference type="ChEBI" id="CHEBI:33737"/>
        <dbReference type="ChEBI" id="CHEBI:33738"/>
        <dbReference type="ChEBI" id="CHEBI:128753"/>
        <dbReference type="ChEBI" id="CHEBI:128769"/>
        <dbReference type="EC" id="1.17.7.4"/>
    </reaction>
</comment>
<feature type="binding site" evidence="5">
    <location>
        <position position="41"/>
    </location>
    <ligand>
        <name>(2E)-4-hydroxy-3-methylbut-2-enyl diphosphate</name>
        <dbReference type="ChEBI" id="CHEBI:128753"/>
    </ligand>
</feature>
<protein>
    <recommendedName>
        <fullName evidence="5">4-hydroxy-3-methylbut-2-enyl diphosphate reductase</fullName>
        <shortName evidence="5">HMBPP reductase</shortName>
        <ecNumber evidence="5">1.17.7.4</ecNumber>
    </recommendedName>
</protein>
<feature type="domain" description="S1 motif" evidence="6">
    <location>
        <begin position="555"/>
        <end position="624"/>
    </location>
</feature>
<evidence type="ECO:0000256" key="1">
    <source>
        <dbReference type="ARBA" id="ARBA00022485"/>
    </source>
</evidence>
<dbReference type="InterPro" id="IPR003451">
    <property type="entry name" value="LytB/IspH"/>
</dbReference>
<feature type="binding site" evidence="5">
    <location>
        <position position="41"/>
    </location>
    <ligand>
        <name>isopentenyl diphosphate</name>
        <dbReference type="ChEBI" id="CHEBI:128769"/>
    </ligand>
</feature>
<sequence length="629" mass="70705">MKVIISKNSGFCYGVKRAVDTALTTKEEHNERVYTLGPLIHNNDVVDHLKQKHIYPIELECINDLKEEDIIIIRSHGVPLEILNKLKEKKLKVIDATCPYVSNIHKKVEKYYNEGYKILIVGDSSHPEVIGINGWCDNSAIICKDGEELDNLPRKICIVAQTTEKIEHWEKVLRKVISQSKEIIAFNTICNATSVRQQSAESLSKEVDKMIVVGGKNSSNTTKLYEICKKNCANTIHVENASEIPADFIDNYSTIGVAAGASTPDWIIKEAINKMSNEQLEYMEKNNTQIHVGQIVEGEIIYITSKEAYVNIGYKSDALLPINEVSKEENADLNNILKNGEQVKGKIIRLGSENHPPVISLVELNREDAYREIKEAFENKTTISGKVKEVVKGGLILIYKDIIRVFLPASHIQLTHVEDLSSYIGQELIVNIVEFEQVRNNTRIVASRREILKESQEKLTEKTWANLEKDTIVKGVVRRLTNFGAFVEVGGIDGLLHITEMSWGRISSPSEILKVGEEISVYVLDINKESKKLALSLKKIKENPWNDADIKYPVGTIVLGKIVRFATFGAFVELEPGIDGLVHISQISHKRVEKAEDVLKIGENIKAKILDVNKENKKIGLSIKEVNDI</sequence>
<feature type="binding site" evidence="5">
    <location>
        <position position="126"/>
    </location>
    <ligand>
        <name>dimethylallyl diphosphate</name>
        <dbReference type="ChEBI" id="CHEBI:57623"/>
    </ligand>
</feature>
<dbReference type="CDD" id="cd04465">
    <property type="entry name" value="S1_RPS1_repeat_ec2_hs2"/>
    <property type="match status" value="1"/>
</dbReference>
<dbReference type="EC" id="1.17.7.4" evidence="5"/>
<evidence type="ECO:0000256" key="3">
    <source>
        <dbReference type="ARBA" id="ARBA00023004"/>
    </source>
</evidence>
<feature type="binding site" evidence="5">
    <location>
        <position position="126"/>
    </location>
    <ligand>
        <name>isopentenyl diphosphate</name>
        <dbReference type="ChEBI" id="CHEBI:128769"/>
    </ligand>
</feature>
<feature type="binding site" evidence="5">
    <location>
        <position position="262"/>
    </location>
    <ligand>
        <name>isopentenyl diphosphate</name>
        <dbReference type="ChEBI" id="CHEBI:128769"/>
    </ligand>
</feature>
<feature type="binding site" evidence="5">
    <location>
        <position position="262"/>
    </location>
    <ligand>
        <name>dimethylallyl diphosphate</name>
        <dbReference type="ChEBI" id="CHEBI:57623"/>
    </ligand>
</feature>
<dbReference type="Gene3D" id="3.40.1010.20">
    <property type="entry name" value="4-hydroxy-3-methylbut-2-enyl diphosphate reductase, catalytic domain"/>
    <property type="match status" value="2"/>
</dbReference>
<keyword evidence="3 5" id="KW-0408">Iron</keyword>
<comment type="caution">
    <text evidence="7">The sequence shown here is derived from an EMBL/GenBank/DDBJ whole genome shotgun (WGS) entry which is preliminary data.</text>
</comment>
<dbReference type="Pfam" id="PF00575">
    <property type="entry name" value="S1"/>
    <property type="match status" value="3"/>
</dbReference>
<feature type="domain" description="S1 motif" evidence="6">
    <location>
        <begin position="293"/>
        <end position="362"/>
    </location>
</feature>
<keyword evidence="2 5" id="KW-0479">Metal-binding</keyword>
<feature type="binding site" evidence="5">
    <location>
        <position position="219"/>
    </location>
    <ligand>
        <name>dimethylallyl diphosphate</name>
        <dbReference type="ChEBI" id="CHEBI:57623"/>
    </ligand>
</feature>
<dbReference type="NCBIfam" id="NF000907">
    <property type="entry name" value="PRK00087.1"/>
    <property type="match status" value="1"/>
</dbReference>
<dbReference type="CDD" id="cd13944">
    <property type="entry name" value="lytB_ispH"/>
    <property type="match status" value="1"/>
</dbReference>
<feature type="binding site" evidence="5">
    <location>
        <position position="219"/>
    </location>
    <ligand>
        <name>isopentenyl diphosphate</name>
        <dbReference type="ChEBI" id="CHEBI:128769"/>
    </ligand>
</feature>
<dbReference type="PANTHER" id="PTHR30426">
    <property type="entry name" value="4-HYDROXY-3-METHYLBUT-2-ENYL DIPHOSPHATE REDUCTASE"/>
    <property type="match status" value="1"/>
</dbReference>
<feature type="binding site" evidence="5">
    <location>
        <position position="126"/>
    </location>
    <ligand>
        <name>(2E)-4-hydroxy-3-methylbut-2-enyl diphosphate</name>
        <dbReference type="ChEBI" id="CHEBI:128753"/>
    </ligand>
</feature>
<dbReference type="NCBIfam" id="NF005208">
    <property type="entry name" value="PRK06676.1"/>
    <property type="match status" value="1"/>
</dbReference>
<dbReference type="SMART" id="SM00316">
    <property type="entry name" value="S1"/>
    <property type="match status" value="4"/>
</dbReference>
<feature type="binding site" evidence="5">
    <location>
        <position position="218"/>
    </location>
    <ligand>
        <name>dimethylallyl diphosphate</name>
        <dbReference type="ChEBI" id="CHEBI:57623"/>
    </ligand>
</feature>
<keyword evidence="8" id="KW-1185">Reference proteome</keyword>
<dbReference type="Gene3D" id="3.40.50.11270">
    <property type="match status" value="1"/>
</dbReference>
<dbReference type="Proteomes" id="UP001500339">
    <property type="component" value="Unassembled WGS sequence"/>
</dbReference>
<dbReference type="Gene3D" id="2.40.50.140">
    <property type="entry name" value="Nucleic acid-binding proteins"/>
    <property type="match status" value="4"/>
</dbReference>
<feature type="binding site" evidence="5">
    <location>
        <position position="218"/>
    </location>
    <ligand>
        <name>isopentenyl diphosphate</name>
        <dbReference type="ChEBI" id="CHEBI:128769"/>
    </ligand>
</feature>
<dbReference type="EMBL" id="BAAACF010000001">
    <property type="protein sequence ID" value="GAA0723205.1"/>
    <property type="molecule type" value="Genomic_DNA"/>
</dbReference>
<comment type="cofactor">
    <cofactor evidence="5">
        <name>[4Fe-4S] cluster</name>
        <dbReference type="ChEBI" id="CHEBI:49883"/>
    </cofactor>
    <text evidence="5">Binds 1 [4Fe-4S] cluster per subunit.</text>
</comment>
<proteinExistence type="inferred from homology"/>
<feature type="binding site" evidence="5">
    <location>
        <position position="219"/>
    </location>
    <ligand>
        <name>(2E)-4-hydroxy-3-methylbut-2-enyl diphosphate</name>
        <dbReference type="ChEBI" id="CHEBI:128753"/>
    </ligand>
</feature>
<evidence type="ECO:0000256" key="5">
    <source>
        <dbReference type="HAMAP-Rule" id="MF_00191"/>
    </source>
</evidence>
<gene>
    <name evidence="5" type="primary">ispH</name>
    <name evidence="7" type="ORF">GCM10008905_15550</name>
</gene>
<dbReference type="GO" id="GO:0005840">
    <property type="term" value="C:ribosome"/>
    <property type="evidence" value="ECO:0007669"/>
    <property type="project" value="UniProtKB-KW"/>
</dbReference>
<feature type="binding site" evidence="5">
    <location>
        <position position="162"/>
    </location>
    <ligand>
        <name>(2E)-4-hydroxy-3-methylbut-2-enyl diphosphate</name>
        <dbReference type="ChEBI" id="CHEBI:128753"/>
    </ligand>
</feature>
<comment type="function">
    <text evidence="5">Catalyzes the conversion of 1-hydroxy-2-methyl-2-(E)-butenyl 4-diphosphate (HMBPP) into a mixture of isopentenyl diphosphate (IPP) and dimethylallyl diphosphate (DMAPP). Acts in the terminal step of the DOXP/MEP pathway for isoprenoid precursor biosynthesis.</text>
</comment>
<feature type="binding site" evidence="5">
    <location>
        <position position="76"/>
    </location>
    <ligand>
        <name>isopentenyl diphosphate</name>
        <dbReference type="ChEBI" id="CHEBI:128769"/>
    </ligand>
</feature>
<feature type="binding site" evidence="5">
    <location>
        <position position="12"/>
    </location>
    <ligand>
        <name>[4Fe-4S] cluster</name>
        <dbReference type="ChEBI" id="CHEBI:49883"/>
    </ligand>
</feature>
<feature type="binding site" evidence="5">
    <location>
        <position position="190"/>
    </location>
    <ligand>
        <name>[4Fe-4S] cluster</name>
        <dbReference type="ChEBI" id="CHEBI:49883"/>
    </ligand>
</feature>
<feature type="binding site" evidence="5">
    <location>
        <position position="220"/>
    </location>
    <ligand>
        <name>isopentenyl diphosphate</name>
        <dbReference type="ChEBI" id="CHEBI:128769"/>
    </ligand>
</feature>
<feature type="binding site" evidence="5">
    <location>
        <position position="220"/>
    </location>
    <ligand>
        <name>(2E)-4-hydroxy-3-methylbut-2-enyl diphosphate</name>
        <dbReference type="ChEBI" id="CHEBI:128753"/>
    </ligand>
</feature>
<comment type="pathway">
    <text evidence="5">Isoprenoid biosynthesis; dimethylallyl diphosphate biosynthesis; dimethylallyl diphosphate from (2E)-4-hydroxy-3-methylbutenyl diphosphate: step 1/1.</text>
</comment>
<dbReference type="InterPro" id="IPR003029">
    <property type="entry name" value="S1_domain"/>
</dbReference>